<dbReference type="GO" id="GO:0016772">
    <property type="term" value="F:transferase activity, transferring phosphorus-containing groups"/>
    <property type="evidence" value="ECO:0007669"/>
    <property type="project" value="InterPro"/>
</dbReference>
<dbReference type="Pfam" id="PF11380">
    <property type="entry name" value="Stealth_CR2"/>
    <property type="match status" value="1"/>
</dbReference>
<evidence type="ECO:0000256" key="2">
    <source>
        <dbReference type="ARBA" id="ARBA00022679"/>
    </source>
</evidence>
<dbReference type="PANTHER" id="PTHR24045">
    <property type="match status" value="1"/>
</dbReference>
<evidence type="ECO:0000313" key="5">
    <source>
        <dbReference type="EMBL" id="PZL77906.1"/>
    </source>
</evidence>
<proteinExistence type="inferred from homology"/>
<dbReference type="RefSeq" id="WP_111246910.1">
    <property type="nucleotide sequence ID" value="NZ_PIEU01000002.1"/>
</dbReference>
<comment type="caution">
    <text evidence="5">The sequence shown here is derived from an EMBL/GenBank/DDBJ whole genome shotgun (WGS) entry which is preliminary data.</text>
</comment>
<reference evidence="5 6" key="1">
    <citation type="submission" date="2017-11" db="EMBL/GenBank/DDBJ databases">
        <title>Draft genome sequence of Enterococcus plantarum TRW2 strain isolated from lettuce.</title>
        <authorList>
            <person name="Kim E.B."/>
            <person name="Marco M.L."/>
            <person name="Williams T.R."/>
            <person name="You I.H."/>
        </authorList>
    </citation>
    <scope>NUCLEOTIDE SEQUENCE [LARGE SCALE GENOMIC DNA]</scope>
    <source>
        <strain evidence="5 6">TRW2</strain>
    </source>
</reference>
<protein>
    <submittedName>
        <fullName evidence="5">Capsule biosynthesis protein CapG</fullName>
    </submittedName>
</protein>
<organism evidence="5 6">
    <name type="scientific">Enterococcus plantarum</name>
    <dbReference type="NCBI Taxonomy" id="1077675"/>
    <lineage>
        <taxon>Bacteria</taxon>
        <taxon>Bacillati</taxon>
        <taxon>Bacillota</taxon>
        <taxon>Bacilli</taxon>
        <taxon>Lactobacillales</taxon>
        <taxon>Enterococcaceae</taxon>
        <taxon>Enterococcus</taxon>
    </lineage>
</organism>
<dbReference type="InterPro" id="IPR047141">
    <property type="entry name" value="Stealth"/>
</dbReference>
<comment type="similarity">
    <text evidence="1">Belongs to the stealth family.</text>
</comment>
<dbReference type="PANTHER" id="PTHR24045:SF0">
    <property type="entry name" value="N-ACETYLGLUCOSAMINE-1-PHOSPHOTRANSFERASE SUBUNITS ALPHA_BETA"/>
    <property type="match status" value="1"/>
</dbReference>
<accession>A0A2W3ZEB5</accession>
<dbReference type="EMBL" id="PIEU01000002">
    <property type="protein sequence ID" value="PZL77906.1"/>
    <property type="molecule type" value="Genomic_DNA"/>
</dbReference>
<feature type="domain" description="Stealth protein CR2 conserved region 2" evidence="4">
    <location>
        <begin position="46"/>
        <end position="146"/>
    </location>
</feature>
<keyword evidence="2" id="KW-0808">Transferase</keyword>
<dbReference type="Proteomes" id="UP000249828">
    <property type="component" value="Unassembled WGS sequence"/>
</dbReference>
<name>A0A2W3ZEB5_9ENTE</name>
<evidence type="ECO:0000256" key="3">
    <source>
        <dbReference type="ARBA" id="ARBA00023169"/>
    </source>
</evidence>
<dbReference type="GO" id="GO:0000271">
    <property type="term" value="P:polysaccharide biosynthetic process"/>
    <property type="evidence" value="ECO:0007669"/>
    <property type="project" value="UniProtKB-KW"/>
</dbReference>
<evidence type="ECO:0000313" key="6">
    <source>
        <dbReference type="Proteomes" id="UP000249828"/>
    </source>
</evidence>
<keyword evidence="3" id="KW-0270">Exopolysaccharide synthesis</keyword>
<evidence type="ECO:0000259" key="4">
    <source>
        <dbReference type="Pfam" id="PF11380"/>
    </source>
</evidence>
<gene>
    <name evidence="5" type="ORF">CI088_01255</name>
</gene>
<dbReference type="AlphaFoldDB" id="A0A2W3ZEB5"/>
<keyword evidence="6" id="KW-1185">Reference proteome</keyword>
<sequence length="338" mass="40101">MKVDEIDIVVLWVDESDEKWRDERYKALSNSNQDGLDPGLVTDPSRFRDWEIFNYWFRGIEKFAPWVRKIHFVSCGHIPDWLKKDHPKLNIVRHDQFLDSACIPTFNSRAIEVNLHKIEGLAEQFIYFNDDFFITDHVKPTDFFINGQPRDTALLAPIISKKNSTGATINNNMEIINKYISKKNSIKNNFSKWFNPKYGMQLLRTISLIYYNDFPGFFEPHIPTSYLKETYREVWELEYPVLELTSEHKFKSKFDVNQWLFRYWQIAQGNFVPRSSKFGKFFILNNEDNEMLFKAIKKRKYKVICINDSESVKSVSKIKDELKQSFSSILSEKSSYEL</sequence>
<dbReference type="InterPro" id="IPR021520">
    <property type="entry name" value="Stealth_CR2"/>
</dbReference>
<evidence type="ECO:0000256" key="1">
    <source>
        <dbReference type="ARBA" id="ARBA00007583"/>
    </source>
</evidence>